<dbReference type="PANTHER" id="PTHR33964">
    <property type="entry name" value="RE45066P-RELATED"/>
    <property type="match status" value="1"/>
</dbReference>
<dbReference type="AlphaFoldDB" id="A0A7R9Q7T5"/>
<proteinExistence type="predicted"/>
<evidence type="ECO:0000313" key="2">
    <source>
        <dbReference type="Proteomes" id="UP000759131"/>
    </source>
</evidence>
<dbReference type="EMBL" id="OC868760">
    <property type="protein sequence ID" value="CAD7634208.1"/>
    <property type="molecule type" value="Genomic_DNA"/>
</dbReference>
<protein>
    <submittedName>
        <fullName evidence="1">Uncharacterized protein</fullName>
    </submittedName>
</protein>
<dbReference type="PANTHER" id="PTHR33964:SF1">
    <property type="entry name" value="RE45066P"/>
    <property type="match status" value="1"/>
</dbReference>
<accession>A0A7R9Q7T5</accession>
<dbReference type="EMBL" id="CAJPIZ010014185">
    <property type="protein sequence ID" value="CAG2114638.1"/>
    <property type="molecule type" value="Genomic_DNA"/>
</dbReference>
<feature type="non-terminal residue" evidence="1">
    <location>
        <position position="1"/>
    </location>
</feature>
<evidence type="ECO:0000313" key="1">
    <source>
        <dbReference type="EMBL" id="CAD7634208.1"/>
    </source>
</evidence>
<sequence length="289" mass="33085">AVVCGGPRAASVECRGAGDTYYLHYPFRRYANRRNDDRPPPVPMTAVSEDGYAYCVCNIYLCCIYCIVEGQCEREAKKIDIIIEDMYLFGSAQRAFPMNNKDMKEFCKINNDYQLEIKNYSEKCLETLSKRLISLMMYSISKNSGGTCRSKRRTTEFLTNGKCGNAAQRDNRKCWHKWLHELDGIKTITEYKLKVPLSCCTFYKMRSCFARTYDQKRKECTKKSADGLEKLLDVYATETLSFLCGDYRDDSDKCDKIVPKIPKTKNNDKTNSPITILISILNSVPDGSV</sequence>
<reference evidence="1" key="1">
    <citation type="submission" date="2020-11" db="EMBL/GenBank/DDBJ databases">
        <authorList>
            <person name="Tran Van P."/>
        </authorList>
    </citation>
    <scope>NUCLEOTIDE SEQUENCE</scope>
</reference>
<keyword evidence="2" id="KW-1185">Reference proteome</keyword>
<organism evidence="1">
    <name type="scientific">Medioppia subpectinata</name>
    <dbReference type="NCBI Taxonomy" id="1979941"/>
    <lineage>
        <taxon>Eukaryota</taxon>
        <taxon>Metazoa</taxon>
        <taxon>Ecdysozoa</taxon>
        <taxon>Arthropoda</taxon>
        <taxon>Chelicerata</taxon>
        <taxon>Arachnida</taxon>
        <taxon>Acari</taxon>
        <taxon>Acariformes</taxon>
        <taxon>Sarcoptiformes</taxon>
        <taxon>Oribatida</taxon>
        <taxon>Brachypylina</taxon>
        <taxon>Oppioidea</taxon>
        <taxon>Oppiidae</taxon>
        <taxon>Medioppia</taxon>
    </lineage>
</organism>
<gene>
    <name evidence="1" type="ORF">OSB1V03_LOCUS14604</name>
</gene>
<dbReference type="Proteomes" id="UP000759131">
    <property type="component" value="Unassembled WGS sequence"/>
</dbReference>
<name>A0A7R9Q7T5_9ACAR</name>